<evidence type="ECO:0000313" key="1">
    <source>
        <dbReference type="EMBL" id="JAV77962.1"/>
    </source>
</evidence>
<reference evidence="1" key="1">
    <citation type="journal article" date="2016" name="Sci. Rep.">
        <title>Molecular characterization of firefly nuptial gifts: a multi-omics approach sheds light on postcopulatory sexual selection.</title>
        <authorList>
            <person name="Al-Wathiqui N."/>
            <person name="Fallon T.R."/>
            <person name="South A."/>
            <person name="Weng J.K."/>
            <person name="Lewis S.M."/>
        </authorList>
    </citation>
    <scope>NUCLEOTIDE SEQUENCE</scope>
</reference>
<sequence>MNINRRLAQNVSSLLHHTNADETFNSIVAKLVGEMRRHCSAIVISLYICIDMTMPRYEPLYVKPLHIEFQNLFVTVDEHYGAEYEKEKNTGFRFGRLHGES</sequence>
<proteinExistence type="predicted"/>
<dbReference type="AlphaFoldDB" id="A0A1Y1LWQ6"/>
<accession>A0A1Y1LWQ6</accession>
<name>A0A1Y1LWQ6_PHOPY</name>
<organism evidence="1">
    <name type="scientific">Photinus pyralis</name>
    <name type="common">Common eastern firefly</name>
    <name type="synonym">Lampyris pyralis</name>
    <dbReference type="NCBI Taxonomy" id="7054"/>
    <lineage>
        <taxon>Eukaryota</taxon>
        <taxon>Metazoa</taxon>
        <taxon>Ecdysozoa</taxon>
        <taxon>Arthropoda</taxon>
        <taxon>Hexapoda</taxon>
        <taxon>Insecta</taxon>
        <taxon>Pterygota</taxon>
        <taxon>Neoptera</taxon>
        <taxon>Endopterygota</taxon>
        <taxon>Coleoptera</taxon>
        <taxon>Polyphaga</taxon>
        <taxon>Elateriformia</taxon>
        <taxon>Elateroidea</taxon>
        <taxon>Lampyridae</taxon>
        <taxon>Lampyrinae</taxon>
        <taxon>Photinus</taxon>
    </lineage>
</organism>
<protein>
    <submittedName>
        <fullName evidence="1">Uncharacterized protein</fullName>
    </submittedName>
</protein>
<dbReference type="EMBL" id="GEZM01045034">
    <property type="protein sequence ID" value="JAV77962.1"/>
    <property type="molecule type" value="Transcribed_RNA"/>
</dbReference>